<comment type="caution">
    <text evidence="1">The sequence shown here is derived from an EMBL/GenBank/DDBJ whole genome shotgun (WGS) entry which is preliminary data.</text>
</comment>
<organism evidence="1 2">
    <name type="scientific">Desulfofundulus luciae</name>
    <dbReference type="NCBI Taxonomy" id="74702"/>
    <lineage>
        <taxon>Bacteria</taxon>
        <taxon>Bacillati</taxon>
        <taxon>Bacillota</taxon>
        <taxon>Clostridia</taxon>
        <taxon>Eubacteriales</taxon>
        <taxon>Peptococcaceae</taxon>
        <taxon>Desulfofundulus</taxon>
    </lineage>
</organism>
<dbReference type="Proteomes" id="UP001225644">
    <property type="component" value="Unassembled WGS sequence"/>
</dbReference>
<evidence type="ECO:0000313" key="1">
    <source>
        <dbReference type="EMBL" id="MDQ0286624.1"/>
    </source>
</evidence>
<dbReference type="Gene3D" id="1.10.287.950">
    <property type="entry name" value="Methyl-accepting chemotaxis protein"/>
    <property type="match status" value="1"/>
</dbReference>
<name>A0ABU0B1M7_9FIRM</name>
<accession>A0ABU0B1M7</accession>
<dbReference type="EMBL" id="JAUSUX010000011">
    <property type="protein sequence ID" value="MDQ0286624.1"/>
    <property type="molecule type" value="Genomic_DNA"/>
</dbReference>
<evidence type="ECO:0000313" key="2">
    <source>
        <dbReference type="Proteomes" id="UP001225644"/>
    </source>
</evidence>
<dbReference type="SUPFAM" id="SSF58104">
    <property type="entry name" value="Methyl-accepting chemotaxis protein (MCP) signaling domain"/>
    <property type="match status" value="1"/>
</dbReference>
<sequence>MKELAAEVDQLSESADRRSKEVTESFEIYSGQVTSVVQSIDESMKQVELASSALNEITRVMNQVATTATDLAQSSHRLAQITAFGDSCVANATHIREATLPVLEELLVEIGYAGSYPGSQAFRPCPVH</sequence>
<gene>
    <name evidence="1" type="ORF">J2Z49_001738</name>
</gene>
<protein>
    <submittedName>
        <fullName evidence="1">Methyl-accepting chemotaxis protein</fullName>
    </submittedName>
</protein>
<proteinExistence type="predicted"/>
<keyword evidence="2" id="KW-1185">Reference proteome</keyword>
<reference evidence="1 2" key="1">
    <citation type="submission" date="2023-07" db="EMBL/GenBank/DDBJ databases">
        <title>Genomic Encyclopedia of Type Strains, Phase IV (KMG-IV): sequencing the most valuable type-strain genomes for metagenomic binning, comparative biology and taxonomic classification.</title>
        <authorList>
            <person name="Goeker M."/>
        </authorList>
    </citation>
    <scope>NUCLEOTIDE SEQUENCE [LARGE SCALE GENOMIC DNA]</scope>
    <source>
        <strain evidence="1 2">DSM 12396</strain>
    </source>
</reference>